<dbReference type="EMBL" id="BJWL01000001">
    <property type="protein sequence ID" value="GFY81042.1"/>
    <property type="molecule type" value="Genomic_DNA"/>
</dbReference>
<reference evidence="1 2" key="1">
    <citation type="submission" date="2019-07" db="EMBL/GenBank/DDBJ databases">
        <title>De Novo Assembly of kiwifruit Actinidia rufa.</title>
        <authorList>
            <person name="Sugita-Konishi S."/>
            <person name="Sato K."/>
            <person name="Mori E."/>
            <person name="Abe Y."/>
            <person name="Kisaki G."/>
            <person name="Hamano K."/>
            <person name="Suezawa K."/>
            <person name="Otani M."/>
            <person name="Fukuda T."/>
            <person name="Manabe T."/>
            <person name="Gomi K."/>
            <person name="Tabuchi M."/>
            <person name="Akimitsu K."/>
            <person name="Kataoka I."/>
        </authorList>
    </citation>
    <scope>NUCLEOTIDE SEQUENCE [LARGE SCALE GENOMIC DNA]</scope>
    <source>
        <strain evidence="2">cv. Fuchu</strain>
    </source>
</reference>
<dbReference type="Proteomes" id="UP000585474">
    <property type="component" value="Unassembled WGS sequence"/>
</dbReference>
<organism evidence="1 2">
    <name type="scientific">Actinidia rufa</name>
    <dbReference type="NCBI Taxonomy" id="165716"/>
    <lineage>
        <taxon>Eukaryota</taxon>
        <taxon>Viridiplantae</taxon>
        <taxon>Streptophyta</taxon>
        <taxon>Embryophyta</taxon>
        <taxon>Tracheophyta</taxon>
        <taxon>Spermatophyta</taxon>
        <taxon>Magnoliopsida</taxon>
        <taxon>eudicotyledons</taxon>
        <taxon>Gunneridae</taxon>
        <taxon>Pentapetalae</taxon>
        <taxon>asterids</taxon>
        <taxon>Ericales</taxon>
        <taxon>Actinidiaceae</taxon>
        <taxon>Actinidia</taxon>
    </lineage>
</organism>
<evidence type="ECO:0000313" key="2">
    <source>
        <dbReference type="Proteomes" id="UP000585474"/>
    </source>
</evidence>
<evidence type="ECO:0000313" key="1">
    <source>
        <dbReference type="EMBL" id="GFY81042.1"/>
    </source>
</evidence>
<comment type="caution">
    <text evidence="1">The sequence shown here is derived from an EMBL/GenBank/DDBJ whole genome shotgun (WGS) entry which is preliminary data.</text>
</comment>
<keyword evidence="2" id="KW-1185">Reference proteome</keyword>
<dbReference type="AlphaFoldDB" id="A0A7J0E441"/>
<sequence length="143" mass="15873">MALRFRTLGQKKSEAIVDPSAMPDPHIIQDPQLAPSPVLSLTTPNEVIVANFAKDHNTSLALAQAVMLPNDVTDLAAEGSEEIHDLLVMQQVQRLKMPAMRLLPKSRTRLLLLGHKGIRHCKTSPSFKRYPVVQSERVACLFD</sequence>
<name>A0A7J0E441_9ERIC</name>
<gene>
    <name evidence="1" type="ORF">Acr_01g0008510</name>
</gene>
<accession>A0A7J0E441</accession>
<proteinExistence type="predicted"/>
<protein>
    <submittedName>
        <fullName evidence="1">Uncharacterized protein</fullName>
    </submittedName>
</protein>